<keyword evidence="7" id="KW-1185">Reference proteome</keyword>
<dbReference type="InterPro" id="IPR017871">
    <property type="entry name" value="ABC_transporter-like_CS"/>
</dbReference>
<feature type="domain" description="ABC transporter" evidence="5">
    <location>
        <begin position="22"/>
        <end position="273"/>
    </location>
</feature>
<evidence type="ECO:0000256" key="3">
    <source>
        <dbReference type="ARBA" id="ARBA00022741"/>
    </source>
</evidence>
<evidence type="ECO:0000313" key="7">
    <source>
        <dbReference type="Proteomes" id="UP000741863"/>
    </source>
</evidence>
<evidence type="ECO:0000256" key="1">
    <source>
        <dbReference type="ARBA" id="ARBA00005417"/>
    </source>
</evidence>
<evidence type="ECO:0000313" key="6">
    <source>
        <dbReference type="EMBL" id="MBM7634539.1"/>
    </source>
</evidence>
<dbReference type="EMBL" id="JAFBEC010000013">
    <property type="protein sequence ID" value="MBM7634539.1"/>
    <property type="molecule type" value="Genomic_DNA"/>
</dbReference>
<dbReference type="SUPFAM" id="SSF52540">
    <property type="entry name" value="P-loop containing nucleoside triphosphate hydrolases"/>
    <property type="match status" value="1"/>
</dbReference>
<proteinExistence type="inferred from homology"/>
<keyword evidence="2" id="KW-0813">Transport</keyword>
<reference evidence="6 7" key="1">
    <citation type="submission" date="2021-01" db="EMBL/GenBank/DDBJ databases">
        <title>Genomic Encyclopedia of Type Strains, Phase IV (KMG-IV): sequencing the most valuable type-strain genomes for metagenomic binning, comparative biology and taxonomic classification.</title>
        <authorList>
            <person name="Goeker M."/>
        </authorList>
    </citation>
    <scope>NUCLEOTIDE SEQUENCE [LARGE SCALE GENOMIC DNA]</scope>
    <source>
        <strain evidence="6 7">DSM 25540</strain>
    </source>
</reference>
<dbReference type="PANTHER" id="PTHR43776:SF7">
    <property type="entry name" value="D,D-DIPEPTIDE TRANSPORT ATP-BINDING PROTEIN DDPF-RELATED"/>
    <property type="match status" value="1"/>
</dbReference>
<gene>
    <name evidence="6" type="ORF">JOD17_003658</name>
</gene>
<comment type="caution">
    <text evidence="6">The sequence shown here is derived from an EMBL/GenBank/DDBJ whole genome shotgun (WGS) entry which is preliminary data.</text>
</comment>
<evidence type="ECO:0000256" key="4">
    <source>
        <dbReference type="ARBA" id="ARBA00022840"/>
    </source>
</evidence>
<dbReference type="PROSITE" id="PS50893">
    <property type="entry name" value="ABC_TRANSPORTER_2"/>
    <property type="match status" value="1"/>
</dbReference>
<dbReference type="InterPro" id="IPR003593">
    <property type="entry name" value="AAA+_ATPase"/>
</dbReference>
<dbReference type="InterPro" id="IPR013563">
    <property type="entry name" value="Oligopep_ABC_C"/>
</dbReference>
<dbReference type="InterPro" id="IPR027417">
    <property type="entry name" value="P-loop_NTPase"/>
</dbReference>
<comment type="similarity">
    <text evidence="1">Belongs to the ABC transporter superfamily.</text>
</comment>
<dbReference type="Gene3D" id="3.40.50.300">
    <property type="entry name" value="P-loop containing nucleotide triphosphate hydrolases"/>
    <property type="match status" value="1"/>
</dbReference>
<dbReference type="NCBIfam" id="NF008453">
    <property type="entry name" value="PRK11308.1"/>
    <property type="match status" value="1"/>
</dbReference>
<dbReference type="Pfam" id="PF08352">
    <property type="entry name" value="oligo_HPY"/>
    <property type="match status" value="1"/>
</dbReference>
<dbReference type="InterPro" id="IPR050319">
    <property type="entry name" value="ABC_transp_ATP-bind"/>
</dbReference>
<keyword evidence="3" id="KW-0547">Nucleotide-binding</keyword>
<evidence type="ECO:0000256" key="2">
    <source>
        <dbReference type="ARBA" id="ARBA00022448"/>
    </source>
</evidence>
<dbReference type="RefSeq" id="WP_204699347.1">
    <property type="nucleotide sequence ID" value="NZ_JAFBEC010000013.1"/>
</dbReference>
<sequence length="339" mass="38586">MGTSIVAQNKPNEKIQHSEKILEVKNLKKYFPIKAGVLQRTKGHIKAVDGIDFFIRKGETFGLVGESGCGKSTAGRTITRLYEPTEGEIFFEGENITSKKERHLFNLRRNMQMVFQDPYSSLNPRKTVGTTLIEPLKVHRMYKTHKECREYAQSILERVGLNPSFINRYPHEFSGGQRQRIGIARSLVLNPKLIVGDEPVSALDVSIQSQVLNLLNDLQDEFDLTYLFIAHDLSVVKHFSDRIGVMYLGNMSEVANKKDLYDEPLHPYTQALLSAVPRSHPREVKKERILLKGDIPSPANPPTGCVFHTRCPFVMDHCKEVTPEMKEVRPNHFVACHLH</sequence>
<name>A0ABS2PGH0_9BACL</name>
<keyword evidence="4 6" id="KW-0067">ATP-binding</keyword>
<dbReference type="InterPro" id="IPR003439">
    <property type="entry name" value="ABC_transporter-like_ATP-bd"/>
</dbReference>
<dbReference type="PROSITE" id="PS00211">
    <property type="entry name" value="ABC_TRANSPORTER_1"/>
    <property type="match status" value="1"/>
</dbReference>
<dbReference type="NCBIfam" id="TIGR01727">
    <property type="entry name" value="oligo_HPY"/>
    <property type="match status" value="1"/>
</dbReference>
<organism evidence="6 7">
    <name type="scientific">Geomicrobium sediminis</name>
    <dbReference type="NCBI Taxonomy" id="1347788"/>
    <lineage>
        <taxon>Bacteria</taxon>
        <taxon>Bacillati</taxon>
        <taxon>Bacillota</taxon>
        <taxon>Bacilli</taxon>
        <taxon>Bacillales</taxon>
        <taxon>Geomicrobium</taxon>
    </lineage>
</organism>
<dbReference type="Pfam" id="PF00005">
    <property type="entry name" value="ABC_tran"/>
    <property type="match status" value="1"/>
</dbReference>
<dbReference type="CDD" id="cd03257">
    <property type="entry name" value="ABC_NikE_OppD_transporters"/>
    <property type="match status" value="1"/>
</dbReference>
<evidence type="ECO:0000259" key="5">
    <source>
        <dbReference type="PROSITE" id="PS50893"/>
    </source>
</evidence>
<protein>
    <submittedName>
        <fullName evidence="6">Peptide/nickel transport system ATP-binding protein/oligopeptide transport system ATP-binding protein</fullName>
    </submittedName>
</protein>
<accession>A0ABS2PGH0</accession>
<dbReference type="PANTHER" id="PTHR43776">
    <property type="entry name" value="TRANSPORT ATP-BINDING PROTEIN"/>
    <property type="match status" value="1"/>
</dbReference>
<dbReference type="SMART" id="SM00382">
    <property type="entry name" value="AAA"/>
    <property type="match status" value="1"/>
</dbReference>
<dbReference type="GO" id="GO:0005524">
    <property type="term" value="F:ATP binding"/>
    <property type="evidence" value="ECO:0007669"/>
    <property type="project" value="UniProtKB-KW"/>
</dbReference>
<dbReference type="Proteomes" id="UP000741863">
    <property type="component" value="Unassembled WGS sequence"/>
</dbReference>